<dbReference type="OrthoDB" id="9801602at2"/>
<dbReference type="PROSITE" id="PS50110">
    <property type="entry name" value="RESPONSE_REGULATORY"/>
    <property type="match status" value="1"/>
</dbReference>
<feature type="modified residue" description="4-aspartylphosphate" evidence="3">
    <location>
        <position position="53"/>
    </location>
</feature>
<dbReference type="InterPro" id="IPR050595">
    <property type="entry name" value="Bact_response_regulator"/>
</dbReference>
<dbReference type="InterPro" id="IPR001789">
    <property type="entry name" value="Sig_transdc_resp-reg_receiver"/>
</dbReference>
<dbReference type="Pfam" id="PF00072">
    <property type="entry name" value="Response_reg"/>
    <property type="match status" value="1"/>
</dbReference>
<evidence type="ECO:0000256" key="1">
    <source>
        <dbReference type="ARBA" id="ARBA00022553"/>
    </source>
</evidence>
<keyword evidence="2" id="KW-0902">Two-component regulatory system</keyword>
<name>A0A1Y6B886_9BACT</name>
<accession>A0A1Y6B886</accession>
<evidence type="ECO:0000259" key="4">
    <source>
        <dbReference type="PROSITE" id="PS50110"/>
    </source>
</evidence>
<feature type="domain" description="Response regulatory" evidence="4">
    <location>
        <begin position="4"/>
        <end position="117"/>
    </location>
</feature>
<protein>
    <submittedName>
        <fullName evidence="5">Response regulator receiver domain-containing protein</fullName>
    </submittedName>
</protein>
<keyword evidence="6" id="KW-1185">Reference proteome</keyword>
<evidence type="ECO:0000313" key="6">
    <source>
        <dbReference type="Proteomes" id="UP000192907"/>
    </source>
</evidence>
<keyword evidence="1 3" id="KW-0597">Phosphoprotein</keyword>
<proteinExistence type="predicted"/>
<dbReference type="AlphaFoldDB" id="A0A1Y6B886"/>
<organism evidence="5 6">
    <name type="scientific">Pseudobacteriovorax antillogorgiicola</name>
    <dbReference type="NCBI Taxonomy" id="1513793"/>
    <lineage>
        <taxon>Bacteria</taxon>
        <taxon>Pseudomonadati</taxon>
        <taxon>Bdellovibrionota</taxon>
        <taxon>Oligoflexia</taxon>
        <taxon>Oligoflexales</taxon>
        <taxon>Pseudobacteriovoracaceae</taxon>
        <taxon>Pseudobacteriovorax</taxon>
    </lineage>
</organism>
<dbReference type="GO" id="GO:0000160">
    <property type="term" value="P:phosphorelay signal transduction system"/>
    <property type="evidence" value="ECO:0007669"/>
    <property type="project" value="UniProtKB-KW"/>
</dbReference>
<dbReference type="Gene3D" id="3.40.50.2300">
    <property type="match status" value="1"/>
</dbReference>
<dbReference type="SMART" id="SM00448">
    <property type="entry name" value="REC"/>
    <property type="match status" value="1"/>
</dbReference>
<dbReference type="PANTHER" id="PTHR44591:SF14">
    <property type="entry name" value="PROTEIN PILG"/>
    <property type="match status" value="1"/>
</dbReference>
<gene>
    <name evidence="5" type="ORF">SAMN06296036_102229</name>
</gene>
<dbReference type="Proteomes" id="UP000192907">
    <property type="component" value="Unassembled WGS sequence"/>
</dbReference>
<dbReference type="STRING" id="1513793.SAMN06296036_102229"/>
<dbReference type="RefSeq" id="WP_132315310.1">
    <property type="nucleotide sequence ID" value="NZ_FWZT01000002.1"/>
</dbReference>
<dbReference type="PANTHER" id="PTHR44591">
    <property type="entry name" value="STRESS RESPONSE REGULATOR PROTEIN 1"/>
    <property type="match status" value="1"/>
</dbReference>
<evidence type="ECO:0000256" key="3">
    <source>
        <dbReference type="PROSITE-ProRule" id="PRU00169"/>
    </source>
</evidence>
<reference evidence="6" key="1">
    <citation type="submission" date="2017-04" db="EMBL/GenBank/DDBJ databases">
        <authorList>
            <person name="Varghese N."/>
            <person name="Submissions S."/>
        </authorList>
    </citation>
    <scope>NUCLEOTIDE SEQUENCE [LARGE SCALE GENOMIC DNA]</scope>
    <source>
        <strain evidence="6">RKEM611</strain>
    </source>
</reference>
<evidence type="ECO:0000313" key="5">
    <source>
        <dbReference type="EMBL" id="SME95639.1"/>
    </source>
</evidence>
<dbReference type="SUPFAM" id="SSF52172">
    <property type="entry name" value="CheY-like"/>
    <property type="match status" value="1"/>
</dbReference>
<dbReference type="InterPro" id="IPR011006">
    <property type="entry name" value="CheY-like_superfamily"/>
</dbReference>
<dbReference type="EMBL" id="FWZT01000002">
    <property type="protein sequence ID" value="SME95639.1"/>
    <property type="molecule type" value="Genomic_DNA"/>
</dbReference>
<evidence type="ECO:0000256" key="2">
    <source>
        <dbReference type="ARBA" id="ARBA00023012"/>
    </source>
</evidence>
<sequence>MDIQVIVLDDETELAKIIADIMNLEGISCTWSDDSLLGLELIRRHRPSLVICDVQMPGLSGVEVFQKVQKQSYDCKFFFHTAQTQYPDSYLITIGGVMVFRKPTCIDRLVEVVKTYLQRDVSREQVACSITKAFMK</sequence>